<keyword evidence="16" id="KW-0333">Golgi apparatus</keyword>
<evidence type="ECO:0000256" key="19">
    <source>
        <dbReference type="ARBA" id="ARBA00057273"/>
    </source>
</evidence>
<evidence type="ECO:0000256" key="1">
    <source>
        <dbReference type="ARBA" id="ARBA00000707"/>
    </source>
</evidence>
<keyword evidence="26" id="KW-1185">Reference proteome</keyword>
<dbReference type="EC" id="3.4.19.12" evidence="6"/>
<feature type="compositionally biased region" description="Polar residues" evidence="24">
    <location>
        <begin position="1175"/>
        <end position="1184"/>
    </location>
</feature>
<evidence type="ECO:0000256" key="24">
    <source>
        <dbReference type="SAM" id="MobiDB-lite"/>
    </source>
</evidence>
<dbReference type="GO" id="GO:0071108">
    <property type="term" value="P:protein K48-linked deubiquitination"/>
    <property type="evidence" value="ECO:0007669"/>
    <property type="project" value="Ensembl"/>
</dbReference>
<comment type="subunit">
    <text evidence="20">Binds VCP and the ternary complex containing STX5A, NSFL1C and VCP.</text>
</comment>
<dbReference type="GO" id="GO:0005783">
    <property type="term" value="C:endoplasmic reticulum"/>
    <property type="evidence" value="ECO:0007669"/>
    <property type="project" value="UniProtKB-SubCell"/>
</dbReference>
<evidence type="ECO:0000256" key="10">
    <source>
        <dbReference type="ARBA" id="ARBA00022763"/>
    </source>
</evidence>
<evidence type="ECO:0000256" key="18">
    <source>
        <dbReference type="ARBA" id="ARBA00023242"/>
    </source>
</evidence>
<evidence type="ECO:0000256" key="16">
    <source>
        <dbReference type="ARBA" id="ARBA00023034"/>
    </source>
</evidence>
<evidence type="ECO:0000313" key="26">
    <source>
        <dbReference type="Proteomes" id="UP000504612"/>
    </source>
</evidence>
<evidence type="ECO:0000256" key="7">
    <source>
        <dbReference type="ARBA" id="ARBA00022490"/>
    </source>
</evidence>
<accession>A0A6J1VXB2</accession>
<dbReference type="InterPro" id="IPR045827">
    <property type="entry name" value="VCPIP1_N"/>
</dbReference>
<evidence type="ECO:0000256" key="4">
    <source>
        <dbReference type="ARBA" id="ARBA00004348"/>
    </source>
</evidence>
<feature type="region of interest" description="Disordered" evidence="24">
    <location>
        <begin position="714"/>
        <end position="757"/>
    </location>
</feature>
<dbReference type="InterPro" id="IPR048857">
    <property type="entry name" value="OTU1_Ubl"/>
</dbReference>
<dbReference type="PANTHER" id="PTHR14843:SF2">
    <property type="entry name" value="DEUBIQUITINATING PROTEIN VCPIP1"/>
    <property type="match status" value="1"/>
</dbReference>
<dbReference type="Proteomes" id="UP000504612">
    <property type="component" value="Unplaced"/>
</dbReference>
<dbReference type="AlphaFoldDB" id="A0A6J1VXB2"/>
<dbReference type="GO" id="GO:0005634">
    <property type="term" value="C:nucleus"/>
    <property type="evidence" value="ECO:0007669"/>
    <property type="project" value="UniProtKB-SubCell"/>
</dbReference>
<dbReference type="PROSITE" id="PS50802">
    <property type="entry name" value="OTU"/>
    <property type="match status" value="1"/>
</dbReference>
<proteinExistence type="predicted"/>
<dbReference type="Pfam" id="PF02338">
    <property type="entry name" value="OTU"/>
    <property type="match status" value="1"/>
</dbReference>
<dbReference type="PANTHER" id="PTHR14843">
    <property type="entry name" value="DEUBIQUITINATING PROTEIN VCIP135"/>
    <property type="match status" value="1"/>
</dbReference>
<evidence type="ECO:0000256" key="23">
    <source>
        <dbReference type="ARBA" id="ARBA00083298"/>
    </source>
</evidence>
<dbReference type="GO" id="GO:0106300">
    <property type="term" value="P:protein-DNA covalent cross-linking repair"/>
    <property type="evidence" value="ECO:0007669"/>
    <property type="project" value="Ensembl"/>
</dbReference>
<evidence type="ECO:0000256" key="2">
    <source>
        <dbReference type="ARBA" id="ARBA00004123"/>
    </source>
</evidence>
<dbReference type="GO" id="GO:0016320">
    <property type="term" value="P:endoplasmic reticulum membrane fusion"/>
    <property type="evidence" value="ECO:0007669"/>
    <property type="project" value="TreeGrafter"/>
</dbReference>
<dbReference type="CDD" id="cd22769">
    <property type="entry name" value="OTU_VCIP135"/>
    <property type="match status" value="1"/>
</dbReference>
<comment type="subcellular location">
    <subcellularLocation>
        <location evidence="5">Cytoplasm</location>
    </subcellularLocation>
    <subcellularLocation>
        <location evidence="3">Endoplasmic reticulum</location>
    </subcellularLocation>
    <subcellularLocation>
        <location evidence="4">Golgi apparatus</location>
        <location evidence="4">Golgi stack</location>
    </subcellularLocation>
    <subcellularLocation>
        <location evidence="2">Nucleus</location>
    </subcellularLocation>
</comment>
<comment type="catalytic activity">
    <reaction evidence="1">
        <text>Thiol-dependent hydrolysis of ester, thioester, amide, peptide and isopeptide bonds formed by the C-terminal Gly of ubiquitin (a 76-residue protein attached to proteins as an intracellular targeting signal).</text>
        <dbReference type="EC" id="3.4.19.12"/>
    </reaction>
</comment>
<dbReference type="FunFam" id="3.90.70.80:FF:000004">
    <property type="entry name" value="deubiquitinating protein VCIP135 isoform X2"/>
    <property type="match status" value="1"/>
</dbReference>
<dbReference type="SUPFAM" id="SSF54236">
    <property type="entry name" value="Ubiquitin-like"/>
    <property type="match status" value="1"/>
</dbReference>
<evidence type="ECO:0000256" key="21">
    <source>
        <dbReference type="ARBA" id="ARBA00071253"/>
    </source>
</evidence>
<keyword evidence="12" id="KW-0378">Hydrolase</keyword>
<dbReference type="Pfam" id="PF19437">
    <property type="entry name" value="VCIP135_N"/>
    <property type="match status" value="1"/>
</dbReference>
<evidence type="ECO:0000259" key="25">
    <source>
        <dbReference type="PROSITE" id="PS50802"/>
    </source>
</evidence>
<dbReference type="GeneID" id="113429423"/>
<feature type="compositionally biased region" description="Polar residues" evidence="24">
    <location>
        <begin position="1130"/>
        <end position="1168"/>
    </location>
</feature>
<keyword evidence="10" id="KW-0227">DNA damage</keyword>
<organism evidence="26 27">
    <name type="scientific">Notechis scutatus</name>
    <name type="common">mainland tiger snake</name>
    <dbReference type="NCBI Taxonomy" id="8663"/>
    <lineage>
        <taxon>Eukaryota</taxon>
        <taxon>Metazoa</taxon>
        <taxon>Chordata</taxon>
        <taxon>Craniata</taxon>
        <taxon>Vertebrata</taxon>
        <taxon>Euteleostomi</taxon>
        <taxon>Lepidosauria</taxon>
        <taxon>Squamata</taxon>
        <taxon>Bifurcata</taxon>
        <taxon>Unidentata</taxon>
        <taxon>Episquamata</taxon>
        <taxon>Toxicofera</taxon>
        <taxon>Serpentes</taxon>
        <taxon>Colubroidea</taxon>
        <taxon>Elapidae</taxon>
        <taxon>Hydrophiinae</taxon>
        <taxon>Notechis</taxon>
    </lineage>
</organism>
<feature type="compositionally biased region" description="Polar residues" evidence="24">
    <location>
        <begin position="1039"/>
        <end position="1050"/>
    </location>
</feature>
<name>A0A6J1VXB2_9SAUR</name>
<dbReference type="Pfam" id="PF21403">
    <property type="entry name" value="OTU1_UBXL"/>
    <property type="match status" value="1"/>
</dbReference>
<keyword evidence="9" id="KW-0645">Protease</keyword>
<dbReference type="CDD" id="cd17059">
    <property type="entry name" value="Ubl_OTU1"/>
    <property type="match status" value="1"/>
</dbReference>
<evidence type="ECO:0000256" key="9">
    <source>
        <dbReference type="ARBA" id="ARBA00022670"/>
    </source>
</evidence>
<keyword evidence="7" id="KW-0963">Cytoplasm</keyword>
<evidence type="ECO:0000256" key="5">
    <source>
        <dbReference type="ARBA" id="ARBA00004496"/>
    </source>
</evidence>
<evidence type="ECO:0000313" key="27">
    <source>
        <dbReference type="RefSeq" id="XP_026547720.1"/>
    </source>
</evidence>
<feature type="region of interest" description="Disordered" evidence="24">
    <location>
        <begin position="976"/>
        <end position="995"/>
    </location>
</feature>
<keyword evidence="14" id="KW-0256">Endoplasmic reticulum</keyword>
<dbReference type="RefSeq" id="XP_026547720.1">
    <property type="nucleotide sequence ID" value="XM_026691935.1"/>
</dbReference>
<feature type="compositionally biased region" description="Polar residues" evidence="24">
    <location>
        <begin position="725"/>
        <end position="757"/>
    </location>
</feature>
<evidence type="ECO:0000256" key="14">
    <source>
        <dbReference type="ARBA" id="ARBA00022824"/>
    </source>
</evidence>
<dbReference type="GO" id="GO:0090168">
    <property type="term" value="P:Golgi reassembly"/>
    <property type="evidence" value="ECO:0007669"/>
    <property type="project" value="TreeGrafter"/>
</dbReference>
<feature type="domain" description="OTU" evidence="25">
    <location>
        <begin position="193"/>
        <end position="346"/>
    </location>
</feature>
<sequence>MSQPPQQEQQPVATLVPKKKDRRIFSGTCPDPKCQARLFFPAHGPLSSGSIECTDCGQRHEQRQLLGVEEVTDPDLVLHNLLRNALLGVSGAGPPRKNTELVKVMGLSNYHCKLLSPILARYGMDKQTGKAKLLTEMNQGDVFDCALLGDRAFLIEPEHVDTVGYGKDRSGSLLYLQDTLEDIKKANNSQECLIPVHVDGDGHCLVHAISRALVGRELFWHALRENLKKHFMENLSRYKALFHDFIDAAEWEDIINECDPLFIPPEGVPMGLRNIHIFGLANVLHRPIILLDSLSGMRSSGDYSATFLPGLIPEEKCMGKDGMLNKPICIAWSSSGRNHYIPLVGIKGAALPKLPMKLLPKAWGVPQDLIKKYIKLEDDGSCVIGGDRSLHDKYLMRLVAAMEEVFMDKHGIHPSLVADVHQYFYRRTGVIGVQPEDVTAAAKKAVMDNRLHKCLICCALSELHVPPEWLAPGGKLYNLAKSTHGQLRPDKNYSFPLNSLVCSYNPVKDVLVPDYSLSSLTACNWCHGTLVRRVRSDGSVVYLDGDRTNTRSTGGKCGCGFKHYWEGKEYDNLPEAFPITLEWGGRVVRETVYWFQYESDQSLNSNVYDVAMKLVTKHFPGEFGSEILVQKVVNTILHQTAKKNPDDYTPVNIDSAHARRADDMQQGQDLASQLPTKIILTGQKAKTLHKEELNMSKTERTIQQNIAEQAPIMQKRKTEKWKQVQKGTARTVSPGTIPDGSSSAPATPTKTPYSPISTKEKKIRITTNDGRQTMLTLKSTTTFLELQESIAREFNIPPHLQCIRFGFPPKELLPPKEGQENEPVPLLHGDRITIEILKGKEDSNQASSVHSAHVVKHDDIAVTSRISSKELQEQIDKEMYSLCLLATFMGEDVWSYAKGLPHLFQQGGVFYNIMKKTMGLADGEHCTFPHLPGKTFVYNATEDRLELCVDAAGHFPVGSDVEDLVKEALNQVRAEASSRSREASPSHGLLKLGSGGVVKKKSEQLHNVTAFQGKGHSLGSGASSQQLHPKVRETPLGRKQNTGTDFSINSAKLDPSMYTGDSGNSELIRIAPGVGTMRDSRQLDPNLIEAQRKKLQEMVSSIQASMDRHLRDQNTEQLATNDFSQRKLEATSSSVKTKSPQMSLTESFTLSSGSGHLNTEITDSNMSNALAAPFSTRSKAQKGNSVEEAEEMDSQDGEITNTTEPMDHS</sequence>
<dbReference type="GO" id="GO:0006508">
    <property type="term" value="P:proteolysis"/>
    <property type="evidence" value="ECO:0007669"/>
    <property type="project" value="UniProtKB-KW"/>
</dbReference>
<dbReference type="InterPro" id="IPR003323">
    <property type="entry name" value="OTU_dom"/>
</dbReference>
<gene>
    <name evidence="27" type="primary">VCPIP1</name>
</gene>
<keyword evidence="11" id="KW-0833">Ubl conjugation pathway</keyword>
<evidence type="ECO:0000256" key="11">
    <source>
        <dbReference type="ARBA" id="ARBA00022786"/>
    </source>
</evidence>
<evidence type="ECO:0000256" key="22">
    <source>
        <dbReference type="ARBA" id="ARBA00081555"/>
    </source>
</evidence>
<dbReference type="CTD" id="80124"/>
<feature type="compositionally biased region" description="Acidic residues" evidence="24">
    <location>
        <begin position="1187"/>
        <end position="1196"/>
    </location>
</feature>
<feature type="compositionally biased region" description="Polar residues" evidence="24">
    <location>
        <begin position="1197"/>
        <end position="1209"/>
    </location>
</feature>
<evidence type="ECO:0000256" key="3">
    <source>
        <dbReference type="ARBA" id="ARBA00004240"/>
    </source>
</evidence>
<dbReference type="GO" id="GO:0004843">
    <property type="term" value="F:cysteine-type deubiquitinase activity"/>
    <property type="evidence" value="ECO:0007669"/>
    <property type="project" value="UniProtKB-EC"/>
</dbReference>
<dbReference type="Gene3D" id="3.10.20.90">
    <property type="entry name" value="Phosphatidylinositol 3-kinase Catalytic Subunit, Chain A, domain 1"/>
    <property type="match status" value="1"/>
</dbReference>
<dbReference type="InterPro" id="IPR039087">
    <property type="entry name" value="VCPIP1"/>
</dbReference>
<keyword evidence="13" id="KW-0788">Thiol protease</keyword>
<dbReference type="GO" id="GO:1905634">
    <property type="term" value="P:regulation of protein localization to chromatin"/>
    <property type="evidence" value="ECO:0007669"/>
    <property type="project" value="Ensembl"/>
</dbReference>
<dbReference type="GO" id="GO:0005795">
    <property type="term" value="C:Golgi stack"/>
    <property type="evidence" value="ECO:0007669"/>
    <property type="project" value="UniProtKB-SubCell"/>
</dbReference>
<evidence type="ECO:0000256" key="13">
    <source>
        <dbReference type="ARBA" id="ARBA00022807"/>
    </source>
</evidence>
<keyword evidence="8" id="KW-0597">Phosphoprotein</keyword>
<evidence type="ECO:0000256" key="12">
    <source>
        <dbReference type="ARBA" id="ARBA00022801"/>
    </source>
</evidence>
<feature type="region of interest" description="Disordered" evidence="24">
    <location>
        <begin position="1035"/>
        <end position="1060"/>
    </location>
</feature>
<evidence type="ECO:0000256" key="8">
    <source>
        <dbReference type="ARBA" id="ARBA00022553"/>
    </source>
</evidence>
<protein>
    <recommendedName>
        <fullName evidence="21">Deubiquitinating protein VCPIP1</fullName>
        <ecNumber evidence="6">3.4.19.12</ecNumber>
    </recommendedName>
    <alternativeName>
        <fullName evidence="22">Valosin-containing protein p97/p47 complex-interacting protein 1</fullName>
    </alternativeName>
    <alternativeName>
        <fullName evidence="23">Valosin-containing protein p97/p47 complex-interacting protein p135</fullName>
    </alternativeName>
</protein>
<feature type="region of interest" description="Disordered" evidence="24">
    <location>
        <begin position="1120"/>
        <end position="1209"/>
    </location>
</feature>
<evidence type="ECO:0000256" key="20">
    <source>
        <dbReference type="ARBA" id="ARBA00063733"/>
    </source>
</evidence>
<keyword evidence="18" id="KW-0539">Nucleus</keyword>
<dbReference type="Gene3D" id="3.90.70.80">
    <property type="match status" value="1"/>
</dbReference>
<keyword evidence="15" id="KW-0007">Acetylation</keyword>
<comment type="function">
    <text evidence="19">Deubiquitinating enzyme involved in DNA repair and reassembly of the Golgi apparatus and the endoplasmic reticulum following mitosis. Necessary for VCP-mediated reassembly of Golgi stacks after mitosis. Plays a role in VCP-mediated formation of transitional endoplasmic reticulum (tER). Mediates dissociation of the ternary complex containing STX5A, NSFL1C and VCP. Also involved in DNA repair following phosphorylation by ATM or ATR: acts by catalyzing deubiquitination of SPRTN, thereby promoting SPRTN recruitment to chromatin and subsequent proteolytic cleavage of covalent DNA-protein cross-links (DPCs). Hydrolyzes 'Lys-11'- and 'Lys-48'-linked polyubiquitin chains.</text>
</comment>
<dbReference type="GO" id="GO:0035871">
    <property type="term" value="P:protein K11-linked deubiquitination"/>
    <property type="evidence" value="ECO:0007669"/>
    <property type="project" value="Ensembl"/>
</dbReference>
<reference evidence="27" key="1">
    <citation type="submission" date="2025-08" db="UniProtKB">
        <authorList>
            <consortium name="RefSeq"/>
        </authorList>
    </citation>
    <scope>IDENTIFICATION</scope>
</reference>
<evidence type="ECO:0000256" key="17">
    <source>
        <dbReference type="ARBA" id="ARBA00023204"/>
    </source>
</evidence>
<keyword evidence="17" id="KW-0234">DNA repair</keyword>
<evidence type="ECO:0000256" key="6">
    <source>
        <dbReference type="ARBA" id="ARBA00012759"/>
    </source>
</evidence>
<dbReference type="KEGG" id="nss:113429423"/>
<dbReference type="InterPro" id="IPR029071">
    <property type="entry name" value="Ubiquitin-like_domsf"/>
</dbReference>
<evidence type="ECO:0000256" key="15">
    <source>
        <dbReference type="ARBA" id="ARBA00022990"/>
    </source>
</evidence>
<dbReference type="FunFam" id="3.10.20.90:FF:000146">
    <property type="entry name" value="deubiquitinating protein VCIP135 isoform X1"/>
    <property type="match status" value="1"/>
</dbReference>
<dbReference type="GO" id="GO:0016567">
    <property type="term" value="P:protein ubiquitination"/>
    <property type="evidence" value="ECO:0007669"/>
    <property type="project" value="InterPro"/>
</dbReference>